<accession>A0A9K3NWD8</accession>
<evidence type="ECO:0000256" key="2">
    <source>
        <dbReference type="ARBA" id="ARBA00022840"/>
    </source>
</evidence>
<keyword evidence="3" id="KW-0469">Meiosis</keyword>
<name>A0A9K3NWD8_HELAN</name>
<evidence type="ECO:0000313" key="4">
    <source>
        <dbReference type="EMBL" id="KAF5813983.1"/>
    </source>
</evidence>
<keyword evidence="3" id="KW-0539">Nucleus</keyword>
<dbReference type="GO" id="GO:0007131">
    <property type="term" value="P:reciprocal meiotic recombination"/>
    <property type="evidence" value="ECO:0007669"/>
    <property type="project" value="UniProtKB-UniRule"/>
</dbReference>
<dbReference type="PANTHER" id="PTHR45991">
    <property type="entry name" value="PACHYTENE CHECKPOINT PROTEIN 2"/>
    <property type="match status" value="1"/>
</dbReference>
<evidence type="ECO:0000313" key="5">
    <source>
        <dbReference type="Proteomes" id="UP000215914"/>
    </source>
</evidence>
<comment type="subcellular location">
    <subcellularLocation>
        <location evidence="3">Nucleus</location>
    </subcellularLocation>
</comment>
<comment type="similarity">
    <text evidence="3">Belongs to the AAA ATPase family. PCH2 subfamily.</text>
</comment>
<dbReference type="GO" id="GO:0005524">
    <property type="term" value="F:ATP binding"/>
    <property type="evidence" value="ECO:0007669"/>
    <property type="project" value="UniProtKB-KW"/>
</dbReference>
<evidence type="ECO:0000256" key="3">
    <source>
        <dbReference type="RuleBase" id="RU369050"/>
    </source>
</evidence>
<dbReference type="GO" id="GO:0005634">
    <property type="term" value="C:nucleus"/>
    <property type="evidence" value="ECO:0007669"/>
    <property type="project" value="UniProtKB-SubCell"/>
</dbReference>
<comment type="caution">
    <text evidence="4">The sequence shown here is derived from an EMBL/GenBank/DDBJ whole genome shotgun (WGS) entry which is preliminary data.</text>
</comment>
<dbReference type="InterPro" id="IPR044539">
    <property type="entry name" value="Pch2-like"/>
</dbReference>
<keyword evidence="1" id="KW-0547">Nucleotide-binding</keyword>
<comment type="function">
    <text evidence="3">Plays a key role in chromosome recombination during meiosis.</text>
</comment>
<proteinExistence type="inferred from homology"/>
<dbReference type="PANTHER" id="PTHR45991:SF1">
    <property type="entry name" value="PACHYTENE CHECKPOINT PROTEIN 2 HOMOLOG"/>
    <property type="match status" value="1"/>
</dbReference>
<gene>
    <name evidence="4" type="ORF">HanXRQr2_Chr03g0105261</name>
</gene>
<reference evidence="4" key="1">
    <citation type="journal article" date="2017" name="Nature">
        <title>The sunflower genome provides insights into oil metabolism, flowering and Asterid evolution.</title>
        <authorList>
            <person name="Badouin H."/>
            <person name="Gouzy J."/>
            <person name="Grassa C.J."/>
            <person name="Murat F."/>
            <person name="Staton S.E."/>
            <person name="Cottret L."/>
            <person name="Lelandais-Briere C."/>
            <person name="Owens G.L."/>
            <person name="Carrere S."/>
            <person name="Mayjonade B."/>
            <person name="Legrand L."/>
            <person name="Gill N."/>
            <person name="Kane N.C."/>
            <person name="Bowers J.E."/>
            <person name="Hubner S."/>
            <person name="Bellec A."/>
            <person name="Berard A."/>
            <person name="Berges H."/>
            <person name="Blanchet N."/>
            <person name="Boniface M.C."/>
            <person name="Brunel D."/>
            <person name="Catrice O."/>
            <person name="Chaidir N."/>
            <person name="Claudel C."/>
            <person name="Donnadieu C."/>
            <person name="Faraut T."/>
            <person name="Fievet G."/>
            <person name="Helmstetter N."/>
            <person name="King M."/>
            <person name="Knapp S.J."/>
            <person name="Lai Z."/>
            <person name="Le Paslier M.C."/>
            <person name="Lippi Y."/>
            <person name="Lorenzon L."/>
            <person name="Mandel J.R."/>
            <person name="Marage G."/>
            <person name="Marchand G."/>
            <person name="Marquand E."/>
            <person name="Bret-Mestries E."/>
            <person name="Morien E."/>
            <person name="Nambeesan S."/>
            <person name="Nguyen T."/>
            <person name="Pegot-Espagnet P."/>
            <person name="Pouilly N."/>
            <person name="Raftis F."/>
            <person name="Sallet E."/>
            <person name="Schiex T."/>
            <person name="Thomas J."/>
            <person name="Vandecasteele C."/>
            <person name="Vares D."/>
            <person name="Vear F."/>
            <person name="Vautrin S."/>
            <person name="Crespi M."/>
            <person name="Mangin B."/>
            <person name="Burke J.M."/>
            <person name="Salse J."/>
            <person name="Munos S."/>
            <person name="Vincourt P."/>
            <person name="Rieseberg L.H."/>
            <person name="Langlade N.B."/>
        </authorList>
    </citation>
    <scope>NUCLEOTIDE SEQUENCE</scope>
    <source>
        <tissue evidence="4">Leaves</tissue>
    </source>
</reference>
<organism evidence="4 5">
    <name type="scientific">Helianthus annuus</name>
    <name type="common">Common sunflower</name>
    <dbReference type="NCBI Taxonomy" id="4232"/>
    <lineage>
        <taxon>Eukaryota</taxon>
        <taxon>Viridiplantae</taxon>
        <taxon>Streptophyta</taxon>
        <taxon>Embryophyta</taxon>
        <taxon>Tracheophyta</taxon>
        <taxon>Spermatophyta</taxon>
        <taxon>Magnoliopsida</taxon>
        <taxon>eudicotyledons</taxon>
        <taxon>Gunneridae</taxon>
        <taxon>Pentapetalae</taxon>
        <taxon>asterids</taxon>
        <taxon>campanulids</taxon>
        <taxon>Asterales</taxon>
        <taxon>Asteraceae</taxon>
        <taxon>Asteroideae</taxon>
        <taxon>Heliantheae alliance</taxon>
        <taxon>Heliantheae</taxon>
        <taxon>Helianthus</taxon>
    </lineage>
</organism>
<dbReference type="Gramene" id="mRNA:HanXRQr2_Chr03g0105261">
    <property type="protein sequence ID" value="mRNA:HanXRQr2_Chr03g0105261"/>
    <property type="gene ID" value="HanXRQr2_Chr03g0105261"/>
</dbReference>
<sequence>MVEEENNLVFVLIDEVESLAAGRKAAISGSEPSDSIRGIRLEQCTIQSLNYEIYAIILTSASYITKRFINTFPSIIFLIL</sequence>
<keyword evidence="2" id="KW-0067">ATP-binding</keyword>
<dbReference type="EMBL" id="MNCJ02000318">
    <property type="protein sequence ID" value="KAF5813983.1"/>
    <property type="molecule type" value="Genomic_DNA"/>
</dbReference>
<dbReference type="AlphaFoldDB" id="A0A9K3NWD8"/>
<keyword evidence="5" id="KW-1185">Reference proteome</keyword>
<dbReference type="Proteomes" id="UP000215914">
    <property type="component" value="Unassembled WGS sequence"/>
</dbReference>
<reference evidence="4" key="2">
    <citation type="submission" date="2020-06" db="EMBL/GenBank/DDBJ databases">
        <title>Helianthus annuus Genome sequencing and assembly Release 2.</title>
        <authorList>
            <person name="Gouzy J."/>
            <person name="Langlade N."/>
            <person name="Munos S."/>
        </authorList>
    </citation>
    <scope>NUCLEOTIDE SEQUENCE</scope>
    <source>
        <tissue evidence="4">Leaves</tissue>
    </source>
</reference>
<protein>
    <recommendedName>
        <fullName evidence="3">Pachytene checkpoint protein 2 homolog</fullName>
    </recommendedName>
</protein>
<evidence type="ECO:0000256" key="1">
    <source>
        <dbReference type="ARBA" id="ARBA00022741"/>
    </source>
</evidence>